<evidence type="ECO:0000313" key="4">
    <source>
        <dbReference type="Proteomes" id="UP001176517"/>
    </source>
</evidence>
<gene>
    <name evidence="3" type="ORF">OC846_001765</name>
</gene>
<feature type="transmembrane region" description="Helical" evidence="2">
    <location>
        <begin position="179"/>
        <end position="198"/>
    </location>
</feature>
<feature type="compositionally biased region" description="Low complexity" evidence="1">
    <location>
        <begin position="18"/>
        <end position="48"/>
    </location>
</feature>
<protein>
    <submittedName>
        <fullName evidence="3">Uncharacterized protein</fullName>
    </submittedName>
</protein>
<organism evidence="3 4">
    <name type="scientific">Tilletia horrida</name>
    <dbReference type="NCBI Taxonomy" id="155126"/>
    <lineage>
        <taxon>Eukaryota</taxon>
        <taxon>Fungi</taxon>
        <taxon>Dikarya</taxon>
        <taxon>Basidiomycota</taxon>
        <taxon>Ustilaginomycotina</taxon>
        <taxon>Exobasidiomycetes</taxon>
        <taxon>Tilletiales</taxon>
        <taxon>Tilletiaceae</taxon>
        <taxon>Tilletia</taxon>
    </lineage>
</organism>
<dbReference type="AlphaFoldDB" id="A0AAN6JZL4"/>
<keyword evidence="2" id="KW-0812">Transmembrane</keyword>
<proteinExistence type="predicted"/>
<accession>A0AAN6JZL4</accession>
<name>A0AAN6JZL4_9BASI</name>
<comment type="caution">
    <text evidence="3">The sequence shown here is derived from an EMBL/GenBank/DDBJ whole genome shotgun (WGS) entry which is preliminary data.</text>
</comment>
<sequence length="464" mass="49149">MFSDVYGSSSLLADLRRGSAASTTSDSSSASDTSSSSSSSGFAAAARLEAARDEGAEETAATHRRMSAFSGFKLEKRPSLYGDSPRIASSFPADSEAQGTAAIRGGETTIVKNTSAVTASTVFAGPTMKYLLSGGNPASLIPNEAKKAFRFRRMTSRSRVTSTNYATMSAGGPLSLPRLFAALVLLCTVGVLVVPIPASAIRPHTRSYSAHGPMGSHHAAHPSHRHEMIEAGHLIPTHYSAGLFNSRLGGSHAHYLDQRRAADRHGGSFRNHHAAVLSKLGSTKRGPEAIDFEHQPSVEFETAVSDQDLHPKHTGHDLLAINRGMMALSTAAQTNSSSQTHSELEEQILTSLPAHTHNRHRYAMHGIGHSGGFQDRHRRLLPEPGAVPVVNSADLSPFARPPPSLAAADLFDPQNVFSQPSGGLPAQAMVGLFDLDAKALIESFDTGLGGLRGQGYLSHLRSLS</sequence>
<dbReference type="EMBL" id="JAPDMZ010000028">
    <property type="protein sequence ID" value="KAK0555337.1"/>
    <property type="molecule type" value="Genomic_DNA"/>
</dbReference>
<feature type="region of interest" description="Disordered" evidence="1">
    <location>
        <begin position="17"/>
        <end position="63"/>
    </location>
</feature>
<evidence type="ECO:0000256" key="2">
    <source>
        <dbReference type="SAM" id="Phobius"/>
    </source>
</evidence>
<evidence type="ECO:0000256" key="1">
    <source>
        <dbReference type="SAM" id="MobiDB-lite"/>
    </source>
</evidence>
<dbReference type="Proteomes" id="UP001176517">
    <property type="component" value="Unassembled WGS sequence"/>
</dbReference>
<keyword evidence="2" id="KW-0472">Membrane</keyword>
<reference evidence="3" key="1">
    <citation type="journal article" date="2023" name="PhytoFront">
        <title>Draft Genome Resources of Seven Strains of Tilletia horrida, Causal Agent of Kernel Smut of Rice.</title>
        <authorList>
            <person name="Khanal S."/>
            <person name="Antony Babu S."/>
            <person name="Zhou X.G."/>
        </authorList>
    </citation>
    <scope>NUCLEOTIDE SEQUENCE</scope>
    <source>
        <strain evidence="3">TX6</strain>
    </source>
</reference>
<evidence type="ECO:0000313" key="3">
    <source>
        <dbReference type="EMBL" id="KAK0555337.1"/>
    </source>
</evidence>
<keyword evidence="4" id="KW-1185">Reference proteome</keyword>
<keyword evidence="2" id="KW-1133">Transmembrane helix</keyword>